<dbReference type="Proteomes" id="UP001139887">
    <property type="component" value="Unassembled WGS sequence"/>
</dbReference>
<protein>
    <submittedName>
        <fullName evidence="2">Uncharacterized protein</fullName>
    </submittedName>
</protein>
<evidence type="ECO:0000313" key="3">
    <source>
        <dbReference type="Proteomes" id="UP001139887"/>
    </source>
</evidence>
<name>A0A9W8IBC8_9FUNG</name>
<feature type="compositionally biased region" description="Basic and acidic residues" evidence="1">
    <location>
        <begin position="167"/>
        <end position="189"/>
    </location>
</feature>
<organism evidence="2 3">
    <name type="scientific">Coemansia brasiliensis</name>
    <dbReference type="NCBI Taxonomy" id="2650707"/>
    <lineage>
        <taxon>Eukaryota</taxon>
        <taxon>Fungi</taxon>
        <taxon>Fungi incertae sedis</taxon>
        <taxon>Zoopagomycota</taxon>
        <taxon>Kickxellomycotina</taxon>
        <taxon>Kickxellomycetes</taxon>
        <taxon>Kickxellales</taxon>
        <taxon>Kickxellaceae</taxon>
        <taxon>Coemansia</taxon>
    </lineage>
</organism>
<feature type="compositionally biased region" description="Basic and acidic residues" evidence="1">
    <location>
        <begin position="208"/>
        <end position="217"/>
    </location>
</feature>
<gene>
    <name evidence="2" type="ORF">IWW36_004850</name>
</gene>
<dbReference type="AlphaFoldDB" id="A0A9W8IBC8"/>
<feature type="compositionally biased region" description="Basic and acidic residues" evidence="1">
    <location>
        <begin position="65"/>
        <end position="104"/>
    </location>
</feature>
<feature type="compositionally biased region" description="Basic and acidic residues" evidence="1">
    <location>
        <begin position="116"/>
        <end position="152"/>
    </location>
</feature>
<feature type="compositionally biased region" description="Pro residues" evidence="1">
    <location>
        <begin position="366"/>
        <end position="379"/>
    </location>
</feature>
<feature type="compositionally biased region" description="Basic and acidic residues" evidence="1">
    <location>
        <begin position="328"/>
        <end position="338"/>
    </location>
</feature>
<dbReference type="OrthoDB" id="5585355at2759"/>
<dbReference type="EMBL" id="JANBUW010000844">
    <property type="protein sequence ID" value="KAJ2845272.1"/>
    <property type="molecule type" value="Genomic_DNA"/>
</dbReference>
<evidence type="ECO:0000256" key="1">
    <source>
        <dbReference type="SAM" id="MobiDB-lite"/>
    </source>
</evidence>
<reference evidence="2" key="1">
    <citation type="submission" date="2022-07" db="EMBL/GenBank/DDBJ databases">
        <title>Phylogenomic reconstructions and comparative analyses of Kickxellomycotina fungi.</title>
        <authorList>
            <person name="Reynolds N.K."/>
            <person name="Stajich J.E."/>
            <person name="Barry K."/>
            <person name="Grigoriev I.V."/>
            <person name="Crous P."/>
            <person name="Smith M.E."/>
        </authorList>
    </citation>
    <scope>NUCLEOTIDE SEQUENCE</scope>
    <source>
        <strain evidence="2">NRRL 1566</strain>
    </source>
</reference>
<proteinExistence type="predicted"/>
<evidence type="ECO:0000313" key="2">
    <source>
        <dbReference type="EMBL" id="KAJ2845272.1"/>
    </source>
</evidence>
<accession>A0A9W8IBC8</accession>
<feature type="compositionally biased region" description="Basic and acidic residues" evidence="1">
    <location>
        <begin position="224"/>
        <end position="235"/>
    </location>
</feature>
<sequence length="468" mass="53752">MDVDLPQEPAYGYTAAEAPLRRSSRSRENGRYSRSRSRPYRERSRPRSRSRSRPRAYPGPSLYDVDNRRPGNYRDHHDNTYRRRYDDRGDRYDSRFRDGYDRRPRYSSRYSSRQSPDPREEAYRPDRRHYGSRYDRYAEGDIHRPSPDDGRSPYRPRSRSPLPPPPMREDEFRSRGGYDDRYGHAERPRSRGTIARSRSPRGYARGMDSARDMHDDGYGYGRPQHADSRWPDSRRMPPSPPRHSSRDAAAMSMEGVEPHMSPPPPPPMAHAGSIHGSHYGRGSPGHDHGAESPYRGYPRQSRRASRTPRTPRSGMHGQPHSRTSYSGRYEHEEHRREPSTSGQFQSYGSRGPSPGPPPAHYANTDVPPPPQPPGPPLPPHAHGTDLFISRQENADEWLEVRQRLREQSKKTLELSARARKTGFEVGYADWGVMMADGQVQVALWQVERAEQGLGAADRSLIESMHTDL</sequence>
<feature type="region of interest" description="Disordered" evidence="1">
    <location>
        <begin position="1"/>
        <end position="384"/>
    </location>
</feature>
<comment type="caution">
    <text evidence="2">The sequence shown here is derived from an EMBL/GenBank/DDBJ whole genome shotgun (WGS) entry which is preliminary data.</text>
</comment>
<keyword evidence="3" id="KW-1185">Reference proteome</keyword>